<evidence type="ECO:0008006" key="5">
    <source>
        <dbReference type="Google" id="ProtNLM"/>
    </source>
</evidence>
<dbReference type="EMBL" id="CAXAMN010006914">
    <property type="protein sequence ID" value="CAK9019661.1"/>
    <property type="molecule type" value="Genomic_DNA"/>
</dbReference>
<feature type="region of interest" description="Disordered" evidence="1">
    <location>
        <begin position="969"/>
        <end position="994"/>
    </location>
</feature>
<keyword evidence="2" id="KW-0732">Signal</keyword>
<proteinExistence type="predicted"/>
<comment type="caution">
    <text evidence="3">The sequence shown here is derived from an EMBL/GenBank/DDBJ whole genome shotgun (WGS) entry which is preliminary data.</text>
</comment>
<reference evidence="3 4" key="1">
    <citation type="submission" date="2024-02" db="EMBL/GenBank/DDBJ databases">
        <authorList>
            <person name="Chen Y."/>
            <person name="Shah S."/>
            <person name="Dougan E. K."/>
            <person name="Thang M."/>
            <person name="Chan C."/>
        </authorList>
    </citation>
    <scope>NUCLEOTIDE SEQUENCE [LARGE SCALE GENOMIC DNA]</scope>
</reference>
<feature type="compositionally biased region" description="Polar residues" evidence="1">
    <location>
        <begin position="969"/>
        <end position="978"/>
    </location>
</feature>
<protein>
    <recommendedName>
        <fullName evidence="5">Secreted protein</fullName>
    </recommendedName>
</protein>
<gene>
    <name evidence="3" type="ORF">CCMP2556_LOCUS13751</name>
</gene>
<sequence length="1083" mass="121487">MRFAMICVLQCVLLALWASADNDVDTVPEIAKAQHMHISYEYQLHRTNMPRQGQGDLWVNLQSAPRVRLWGIAHSPKFGKGTITILLDSGSKTMYARIQLDQLKQDQCLKYPFPARTGEVEQQRLKTLRKRHHDIQTLVHREETSYVTGKATQLLPWTDRYKLGVVQKHNSDKLIGITLRQGDRVVKEVDFIETDAAHDVPSSDEVFQPPESDTVKCLKPQEYKELIGTLDLTPPHQRSSALNDLLLMLSSENPVQEWGFATLLFQSFLLPGDIAVMLENPEPPNIERWHHIAFDYSAVTASHAGHVSRSEGTMWINMEKRAFRLNGNAKNTKVGELHIDLLVHAAEDHPIIYANIVLEDEDEHQCMQFGYPTLTDNPKDQLLAAAKTPLRFFSISEIDGEDCAIFIAPLARERWLHLWVDLESDNPDAFLRSEIHHDGKVLRSTKVLKWRTGDDIPVQVQPRKEWQCTPGGEEVSRFAALDIRSMHHKSIQLEDALYSLHELNRDFTVRELLGLTGDLAIVVKVPLPPTLSMAGSVTFDYVMSLDEGDEDVSGNLAIDGQNGRFRLSATDTHGIRVILALDVGKAVAVKIKKPGQREKCLKMNLGDMQDDMLLPTLGAGIFQKVEALGNQECNHFHYSANGGVDSLDLWYSEEENAICQIDLTRSDAKDTVRLQVTTYLDSFMPEVSLFSDFHGDEDQWNCATTSRRPWLHHGEGLLSDSAAPTSETAGAITEALGMLGLLSSQATAVVSSLSWDEALSMRTSSSGMVLKRQDRAPPCCLTDGLQAESGMASPLVRSFDGELKCFGSGEKSEQDWIDQFAELSADPRQEMTGVCLSDGYYRHENAGPGPSTSVDDFVNDDVMSPLLKTFGFTFESTHPLKGYPEGYGGGLKFTGEVWRHRHHGHGEIRVDLEHRRLYLRSETKEFSSGIPEVVSEIIYRGDRNQLWARSLLDNYEQCWQIDTSQALPNQQGAATNPFSRGKLSGHGAVPGSGSRTAQKYTFFIAPEKRVDVFVDEDHTLAYLELTDLNRDVATGVHANSWITAPLSEELFEVGEDWQCEQELPDRYLDQLATWDLIQVFLPQ</sequence>
<feature type="chain" id="PRO_5045556128" description="Secreted protein" evidence="2">
    <location>
        <begin position="21"/>
        <end position="1083"/>
    </location>
</feature>
<name>A0ABP0JYU2_9DINO</name>
<organism evidence="3 4">
    <name type="scientific">Durusdinium trenchii</name>
    <dbReference type="NCBI Taxonomy" id="1381693"/>
    <lineage>
        <taxon>Eukaryota</taxon>
        <taxon>Sar</taxon>
        <taxon>Alveolata</taxon>
        <taxon>Dinophyceae</taxon>
        <taxon>Suessiales</taxon>
        <taxon>Symbiodiniaceae</taxon>
        <taxon>Durusdinium</taxon>
    </lineage>
</organism>
<evidence type="ECO:0000256" key="2">
    <source>
        <dbReference type="SAM" id="SignalP"/>
    </source>
</evidence>
<feature type="signal peptide" evidence="2">
    <location>
        <begin position="1"/>
        <end position="20"/>
    </location>
</feature>
<keyword evidence="4" id="KW-1185">Reference proteome</keyword>
<accession>A0ABP0JYU2</accession>
<evidence type="ECO:0000313" key="4">
    <source>
        <dbReference type="Proteomes" id="UP001642484"/>
    </source>
</evidence>
<evidence type="ECO:0000313" key="3">
    <source>
        <dbReference type="EMBL" id="CAK9019661.1"/>
    </source>
</evidence>
<dbReference type="Proteomes" id="UP001642484">
    <property type="component" value="Unassembled WGS sequence"/>
</dbReference>
<evidence type="ECO:0000256" key="1">
    <source>
        <dbReference type="SAM" id="MobiDB-lite"/>
    </source>
</evidence>